<dbReference type="Pfam" id="PF00460">
    <property type="entry name" value="Flg_bb_rod"/>
    <property type="match status" value="1"/>
</dbReference>
<comment type="subunit">
    <text evidence="6">The basal body constitutes a major portion of the flagellar organelle and consists of a number of rings mounted on a central rod.</text>
</comment>
<feature type="domain" description="Flagellar basal body rod protein N-terminal" evidence="7">
    <location>
        <begin position="21"/>
        <end position="40"/>
    </location>
</feature>
<dbReference type="EMBL" id="JAFITO010000080">
    <property type="protein sequence ID" value="MBN4068913.1"/>
    <property type="molecule type" value="Genomic_DNA"/>
</dbReference>
<gene>
    <name evidence="8" type="primary">flgB</name>
    <name evidence="8" type="ORF">JYU06_05280</name>
</gene>
<comment type="function">
    <text evidence="5 6">Structural component of flagellum, the bacterial motility apparatus. Part of the rod structure of flagellar basal body.</text>
</comment>
<evidence type="ECO:0000256" key="1">
    <source>
        <dbReference type="ARBA" id="ARBA00004117"/>
    </source>
</evidence>
<comment type="caution">
    <text evidence="8">The sequence shown here is derived from an EMBL/GenBank/DDBJ whole genome shotgun (WGS) entry which is preliminary data.</text>
</comment>
<evidence type="ECO:0000259" key="7">
    <source>
        <dbReference type="Pfam" id="PF00460"/>
    </source>
</evidence>
<dbReference type="Proteomes" id="UP000717534">
    <property type="component" value="Unassembled WGS sequence"/>
</dbReference>
<reference evidence="8 9" key="1">
    <citation type="submission" date="2021-02" db="EMBL/GenBank/DDBJ databases">
        <title>Activity-based single-cell genomes from oceanic crustal fluid captures similar information to metagenomic and metatranscriptomic surveys with orders of magnitude less sampling.</title>
        <authorList>
            <person name="D'Angelo T.S."/>
            <person name="Orcutt B.N."/>
        </authorList>
    </citation>
    <scope>NUCLEOTIDE SEQUENCE [LARGE SCALE GENOMIC DNA]</scope>
    <source>
        <strain evidence="8">AH-315-G02</strain>
    </source>
</reference>
<keyword evidence="8" id="KW-0969">Cilium</keyword>
<evidence type="ECO:0000313" key="9">
    <source>
        <dbReference type="Proteomes" id="UP000717534"/>
    </source>
</evidence>
<evidence type="ECO:0000256" key="6">
    <source>
        <dbReference type="PIRNR" id="PIRNR002889"/>
    </source>
</evidence>
<evidence type="ECO:0000313" key="8">
    <source>
        <dbReference type="EMBL" id="MBN4068913.1"/>
    </source>
</evidence>
<dbReference type="NCBIfam" id="TIGR01396">
    <property type="entry name" value="FlgB"/>
    <property type="match status" value="1"/>
</dbReference>
<protein>
    <recommendedName>
        <fullName evidence="3 6">Flagellar basal body rod protein FlgB</fullName>
    </recommendedName>
</protein>
<evidence type="ECO:0000256" key="2">
    <source>
        <dbReference type="ARBA" id="ARBA00009677"/>
    </source>
</evidence>
<dbReference type="InterPro" id="IPR006300">
    <property type="entry name" value="FlgB"/>
</dbReference>
<name>A0ABS3AVW5_9BACT</name>
<evidence type="ECO:0000256" key="5">
    <source>
        <dbReference type="ARBA" id="ARBA00024934"/>
    </source>
</evidence>
<organism evidence="8 9">
    <name type="scientific">Desulfotalea psychrophila</name>
    <dbReference type="NCBI Taxonomy" id="84980"/>
    <lineage>
        <taxon>Bacteria</taxon>
        <taxon>Pseudomonadati</taxon>
        <taxon>Thermodesulfobacteriota</taxon>
        <taxon>Desulfobulbia</taxon>
        <taxon>Desulfobulbales</taxon>
        <taxon>Desulfocapsaceae</taxon>
        <taxon>Desulfotalea</taxon>
    </lineage>
</organism>
<keyword evidence="4 6" id="KW-0975">Bacterial flagellum</keyword>
<dbReference type="PIRSF" id="PIRSF002889">
    <property type="entry name" value="Rod_FlgB"/>
    <property type="match status" value="1"/>
</dbReference>
<evidence type="ECO:0000256" key="4">
    <source>
        <dbReference type="ARBA" id="ARBA00023143"/>
    </source>
</evidence>
<accession>A0ABS3AVW5</accession>
<sequence>MKPLEPFDSNMQLLQKVMDLRSTKQRIIATNIANAETPGYARKVFEFETQLQQALAANPGKLETTHSRHIPFSPSTIHSVSGNVHEIKGTEVIGDENGVSVDMEMIDLSENQLLYETAAQLLKKKFALLKYMVSEGK</sequence>
<keyword evidence="8" id="KW-0966">Cell projection</keyword>
<proteinExistence type="inferred from homology"/>
<comment type="similarity">
    <text evidence="2 6">Belongs to the flagella basal body rod proteins family.</text>
</comment>
<dbReference type="InterPro" id="IPR001444">
    <property type="entry name" value="Flag_bb_rod_N"/>
</dbReference>
<keyword evidence="8" id="KW-0282">Flagellum</keyword>
<evidence type="ECO:0000256" key="3">
    <source>
        <dbReference type="ARBA" id="ARBA00014376"/>
    </source>
</evidence>
<comment type="subcellular location">
    <subcellularLocation>
        <location evidence="1 6">Bacterial flagellum basal body</location>
    </subcellularLocation>
</comment>
<keyword evidence="9" id="KW-1185">Reference proteome</keyword>